<keyword evidence="5" id="KW-0539">Nucleus</keyword>
<dbReference type="VEuPathDB" id="VectorBase:AATE010343"/>
<evidence type="ECO:0000256" key="3">
    <source>
        <dbReference type="ARBA" id="ARBA00022989"/>
    </source>
</evidence>
<evidence type="ECO:0000256" key="2">
    <source>
        <dbReference type="ARBA" id="ARBA00022692"/>
    </source>
</evidence>
<evidence type="ECO:0000256" key="7">
    <source>
        <dbReference type="SAM" id="MobiDB-lite"/>
    </source>
</evidence>
<feature type="region of interest" description="Disordered" evidence="7">
    <location>
        <begin position="332"/>
        <end position="395"/>
    </location>
</feature>
<dbReference type="GO" id="GO:0005640">
    <property type="term" value="C:nuclear outer membrane"/>
    <property type="evidence" value="ECO:0007669"/>
    <property type="project" value="UniProtKB-SubCell"/>
</dbReference>
<evidence type="ECO:0000256" key="8">
    <source>
        <dbReference type="SAM" id="Phobius"/>
    </source>
</evidence>
<keyword evidence="2 8" id="KW-0812">Transmembrane</keyword>
<dbReference type="Pfam" id="PF05705">
    <property type="entry name" value="DUF829"/>
    <property type="match status" value="1"/>
</dbReference>
<evidence type="ECO:0000256" key="5">
    <source>
        <dbReference type="ARBA" id="ARBA00023242"/>
    </source>
</evidence>
<dbReference type="AlphaFoldDB" id="A0A182J2W6"/>
<dbReference type="PANTHER" id="PTHR12265:SF30">
    <property type="entry name" value="TRANSMEMBRANE PROTEIN 53"/>
    <property type="match status" value="1"/>
</dbReference>
<protein>
    <submittedName>
        <fullName evidence="9">Uncharacterized protein</fullName>
    </submittedName>
</protein>
<sequence length="516" mass="58448">MSAAYGTRMEPDYPLDDTLEYFIKFPSPNFRSDSQTAESDYVFVCNETNVPIVLLLGWAGCQDKYLMKYSKIYEDRGLITIRYTAPVENLFWKRAAMHQIGEKILKLIYDMNFDSHPLIFHVFSNGGAFLYQHIALALRRSKSPINICGMIFDSAPGDRRIVGLYRAITAIYGKQRRCNMLLSAIMAVAAIVLWTLEDAFNYLLNFISPRGYEVQTNPSHNLKYESNAWPQLFLYSKDDLLIPYSDIEKFANYRRRNGVDVRMVCFDRSEHVKHYIRHPQQILLESASEEPKNISASKVEFAKEKETNTPQDSTFEDIESALFSLPKPKRRRVRKRKAKKVAQDELIPCPASEAAMEEGDGNGQENNANSSDTEEKGKPAASSSEVDERPYRNLNRQVKARVVRAVSLSTLSTPTPDEGLMSPPSELNGSVTNECGSTRSYKKARVVRALSLENTAEVKRELIEACSNGNPTWPLEMAREITTQMGMGNAEMITTDEHEVSLTNDLETYSTIVSDV</sequence>
<evidence type="ECO:0000313" key="9">
    <source>
        <dbReference type="EnsemblMetazoa" id="AATE010343-PA.1"/>
    </source>
</evidence>
<proteinExistence type="inferred from homology"/>
<keyword evidence="3 8" id="KW-1133">Transmembrane helix</keyword>
<evidence type="ECO:0000256" key="1">
    <source>
        <dbReference type="ARBA" id="ARBA00007387"/>
    </source>
</evidence>
<dbReference type="EnsemblMetazoa" id="AATE010343-RA">
    <property type="protein sequence ID" value="AATE010343-PA.1"/>
    <property type="gene ID" value="AATE010343"/>
</dbReference>
<feature type="transmembrane region" description="Helical" evidence="8">
    <location>
        <begin position="178"/>
        <end position="196"/>
    </location>
</feature>
<dbReference type="PANTHER" id="PTHR12265">
    <property type="entry name" value="TRANSMEMBRANE PROTEIN 53"/>
    <property type="match status" value="1"/>
</dbReference>
<dbReference type="InterPro" id="IPR008547">
    <property type="entry name" value="DUF829_TMEM53"/>
</dbReference>
<comment type="subcellular location">
    <subcellularLocation>
        <location evidence="6">Nucleus outer membrane</location>
        <topology evidence="6">Single-pass membrane protein</topology>
    </subcellularLocation>
</comment>
<dbReference type="SUPFAM" id="SSF53474">
    <property type="entry name" value="alpha/beta-Hydrolases"/>
    <property type="match status" value="1"/>
</dbReference>
<reference evidence="9" key="1">
    <citation type="submission" date="2022-08" db="UniProtKB">
        <authorList>
            <consortium name="EnsemblMetazoa"/>
        </authorList>
    </citation>
    <scope>IDENTIFICATION</scope>
    <source>
        <strain evidence="9">EBRO</strain>
    </source>
</reference>
<accession>A0A182J2W6</accession>
<keyword evidence="4 8" id="KW-0472">Membrane</keyword>
<name>A0A182J2W6_ANOAO</name>
<evidence type="ECO:0000256" key="4">
    <source>
        <dbReference type="ARBA" id="ARBA00023136"/>
    </source>
</evidence>
<organism evidence="9">
    <name type="scientific">Anopheles atroparvus</name>
    <name type="common">European mosquito</name>
    <dbReference type="NCBI Taxonomy" id="41427"/>
    <lineage>
        <taxon>Eukaryota</taxon>
        <taxon>Metazoa</taxon>
        <taxon>Ecdysozoa</taxon>
        <taxon>Arthropoda</taxon>
        <taxon>Hexapoda</taxon>
        <taxon>Insecta</taxon>
        <taxon>Pterygota</taxon>
        <taxon>Neoptera</taxon>
        <taxon>Endopterygota</taxon>
        <taxon>Diptera</taxon>
        <taxon>Nematocera</taxon>
        <taxon>Culicoidea</taxon>
        <taxon>Culicidae</taxon>
        <taxon>Anophelinae</taxon>
        <taxon>Anopheles</taxon>
    </lineage>
</organism>
<dbReference type="InterPro" id="IPR029058">
    <property type="entry name" value="AB_hydrolase_fold"/>
</dbReference>
<comment type="similarity">
    <text evidence="1">Belongs to the TMEM53 family.</text>
</comment>
<evidence type="ECO:0000256" key="6">
    <source>
        <dbReference type="ARBA" id="ARBA00034303"/>
    </source>
</evidence>
<feature type="region of interest" description="Disordered" evidence="7">
    <location>
        <begin position="412"/>
        <end position="436"/>
    </location>
</feature>
<feature type="compositionally biased region" description="Polar residues" evidence="7">
    <location>
        <begin position="425"/>
        <end position="436"/>
    </location>
</feature>